<keyword evidence="1" id="KW-0548">Nucleotidyltransferase</keyword>
<dbReference type="EMBL" id="BQNB010012133">
    <property type="protein sequence ID" value="GJS99644.1"/>
    <property type="molecule type" value="Genomic_DNA"/>
</dbReference>
<dbReference type="InterPro" id="IPR012337">
    <property type="entry name" value="RNaseH-like_sf"/>
</dbReference>
<dbReference type="InterPro" id="IPR036397">
    <property type="entry name" value="RNaseH_sf"/>
</dbReference>
<evidence type="ECO:0000313" key="2">
    <source>
        <dbReference type="Proteomes" id="UP001151760"/>
    </source>
</evidence>
<sequence length="240" mass="27451">MAPTRSRVDIKNRLVVLVKGVPTIGCLWAINDRKENPVTTSLPRCRWFRCSTKVIKNVFPEKFTWLRYCQPAYRTIRKRAYSGKHESVCGTRFTVPKTSFTHHPQTDGQTEVTNRSLGSLLRCLVGDKPKQWDVALPQAEFAYNRSNHSSTGRSPFFVVYGRNPFTPLDLAPMVDDGSESSPVVSTYKRVPHHGLDLWSLTQFFYDHVDDYTRMDLDFAADGNLRELSGEEAWEAIENFA</sequence>
<dbReference type="InterPro" id="IPR052160">
    <property type="entry name" value="Gypsy_RT_Integrase-like"/>
</dbReference>
<keyword evidence="1" id="KW-0695">RNA-directed DNA polymerase</keyword>
<keyword evidence="1" id="KW-0808">Transferase</keyword>
<keyword evidence="2" id="KW-1185">Reference proteome</keyword>
<dbReference type="SUPFAM" id="SSF53098">
    <property type="entry name" value="Ribonuclease H-like"/>
    <property type="match status" value="1"/>
</dbReference>
<accession>A0ABQ5AAG8</accession>
<dbReference type="Proteomes" id="UP001151760">
    <property type="component" value="Unassembled WGS sequence"/>
</dbReference>
<comment type="caution">
    <text evidence="1">The sequence shown here is derived from an EMBL/GenBank/DDBJ whole genome shotgun (WGS) entry which is preliminary data.</text>
</comment>
<reference evidence="1" key="2">
    <citation type="submission" date="2022-01" db="EMBL/GenBank/DDBJ databases">
        <authorList>
            <person name="Yamashiro T."/>
            <person name="Shiraishi A."/>
            <person name="Satake H."/>
            <person name="Nakayama K."/>
        </authorList>
    </citation>
    <scope>NUCLEOTIDE SEQUENCE</scope>
</reference>
<organism evidence="1 2">
    <name type="scientific">Tanacetum coccineum</name>
    <dbReference type="NCBI Taxonomy" id="301880"/>
    <lineage>
        <taxon>Eukaryota</taxon>
        <taxon>Viridiplantae</taxon>
        <taxon>Streptophyta</taxon>
        <taxon>Embryophyta</taxon>
        <taxon>Tracheophyta</taxon>
        <taxon>Spermatophyta</taxon>
        <taxon>Magnoliopsida</taxon>
        <taxon>eudicotyledons</taxon>
        <taxon>Gunneridae</taxon>
        <taxon>Pentapetalae</taxon>
        <taxon>asterids</taxon>
        <taxon>campanulids</taxon>
        <taxon>Asterales</taxon>
        <taxon>Asteraceae</taxon>
        <taxon>Asteroideae</taxon>
        <taxon>Anthemideae</taxon>
        <taxon>Anthemidinae</taxon>
        <taxon>Tanacetum</taxon>
    </lineage>
</organism>
<protein>
    <submittedName>
        <fullName evidence="1">RNA-directed DNA polymerase</fullName>
    </submittedName>
</protein>
<dbReference type="GO" id="GO:0003964">
    <property type="term" value="F:RNA-directed DNA polymerase activity"/>
    <property type="evidence" value="ECO:0007669"/>
    <property type="project" value="UniProtKB-KW"/>
</dbReference>
<dbReference type="PANTHER" id="PTHR47266">
    <property type="entry name" value="ENDONUCLEASE-RELATED"/>
    <property type="match status" value="1"/>
</dbReference>
<dbReference type="Gene3D" id="3.30.420.10">
    <property type="entry name" value="Ribonuclease H-like superfamily/Ribonuclease H"/>
    <property type="match status" value="1"/>
</dbReference>
<reference evidence="1" key="1">
    <citation type="journal article" date="2022" name="Int. J. Mol. Sci.">
        <title>Draft Genome of Tanacetum Coccineum: Genomic Comparison of Closely Related Tanacetum-Family Plants.</title>
        <authorList>
            <person name="Yamashiro T."/>
            <person name="Shiraishi A."/>
            <person name="Nakayama K."/>
            <person name="Satake H."/>
        </authorList>
    </citation>
    <scope>NUCLEOTIDE SEQUENCE</scope>
</reference>
<name>A0ABQ5AAG8_9ASTR</name>
<proteinExistence type="predicted"/>
<gene>
    <name evidence="1" type="ORF">Tco_0820814</name>
</gene>
<evidence type="ECO:0000313" key="1">
    <source>
        <dbReference type="EMBL" id="GJS99644.1"/>
    </source>
</evidence>